<dbReference type="InterPro" id="IPR029442">
    <property type="entry name" value="GyrI-like"/>
</dbReference>
<gene>
    <name evidence="2" type="ORF">NB063_16705</name>
</gene>
<dbReference type="Gene3D" id="3.20.80.10">
    <property type="entry name" value="Regulatory factor, effector binding domain"/>
    <property type="match status" value="1"/>
</dbReference>
<sequence>MQQATYQVEEKRIDPMLVASVRMKGKYSDCGTGFAKISSKFGRFICGKPMLLHHDSEQRVDDANFEVVMPIQRGESTDEISVRELAGGDCLSLMHLGPYEELGRSYEKILEHAKAKGVEIKMPTREIYHKGPGMIFRGNPKKYLTEIQMMVS</sequence>
<evidence type="ECO:0000259" key="1">
    <source>
        <dbReference type="SMART" id="SM00871"/>
    </source>
</evidence>
<dbReference type="InterPro" id="IPR010499">
    <property type="entry name" value="AraC_E-bd"/>
</dbReference>
<dbReference type="SMART" id="SM00871">
    <property type="entry name" value="AraC_E_bind"/>
    <property type="match status" value="1"/>
</dbReference>
<dbReference type="Proteomes" id="UP001202961">
    <property type="component" value="Unassembled WGS sequence"/>
</dbReference>
<dbReference type="SUPFAM" id="SSF55136">
    <property type="entry name" value="Probable bacterial effector-binding domain"/>
    <property type="match status" value="1"/>
</dbReference>
<feature type="domain" description="AraC effector-binding" evidence="1">
    <location>
        <begin position="6"/>
        <end position="152"/>
    </location>
</feature>
<protein>
    <submittedName>
        <fullName evidence="2">GyrI-like domain-containing protein</fullName>
    </submittedName>
</protein>
<dbReference type="RefSeq" id="WP_250929884.1">
    <property type="nucleotide sequence ID" value="NZ_JAMQBK010000043.1"/>
</dbReference>
<evidence type="ECO:0000313" key="3">
    <source>
        <dbReference type="Proteomes" id="UP001202961"/>
    </source>
</evidence>
<reference evidence="2 3" key="1">
    <citation type="journal article" date="2022" name="Syst. Appl. Microbiol.">
        <title>Rhodopirellula aestuarii sp. nov., a novel member of the genus Rhodopirellula isolated from brackish sediments collected in the Tagus River estuary, Portugal.</title>
        <authorList>
            <person name="Vitorino I.R."/>
            <person name="Klimek D."/>
            <person name="Calusinska M."/>
            <person name="Lobo-da-Cunha A."/>
            <person name="Vasconcelos V."/>
            <person name="Lage O.M."/>
        </authorList>
    </citation>
    <scope>NUCLEOTIDE SEQUENCE [LARGE SCALE GENOMIC DNA]</scope>
    <source>
        <strain evidence="2 3">ICT_H3.1</strain>
    </source>
</reference>
<evidence type="ECO:0000313" key="2">
    <source>
        <dbReference type="EMBL" id="MCM2372249.1"/>
    </source>
</evidence>
<comment type="caution">
    <text evidence="2">The sequence shown here is derived from an EMBL/GenBank/DDBJ whole genome shotgun (WGS) entry which is preliminary data.</text>
</comment>
<organism evidence="2 3">
    <name type="scientific">Aporhodopirellula aestuarii</name>
    <dbReference type="NCBI Taxonomy" id="2950107"/>
    <lineage>
        <taxon>Bacteria</taxon>
        <taxon>Pseudomonadati</taxon>
        <taxon>Planctomycetota</taxon>
        <taxon>Planctomycetia</taxon>
        <taxon>Pirellulales</taxon>
        <taxon>Pirellulaceae</taxon>
        <taxon>Aporhodopirellula</taxon>
    </lineage>
</organism>
<accession>A0ABT0U6F3</accession>
<dbReference type="InterPro" id="IPR011256">
    <property type="entry name" value="Reg_factor_effector_dom_sf"/>
</dbReference>
<name>A0ABT0U6F3_9BACT</name>
<keyword evidence="3" id="KW-1185">Reference proteome</keyword>
<dbReference type="EMBL" id="JAMQBK010000043">
    <property type="protein sequence ID" value="MCM2372249.1"/>
    <property type="molecule type" value="Genomic_DNA"/>
</dbReference>
<proteinExistence type="predicted"/>
<dbReference type="Pfam" id="PF06445">
    <property type="entry name" value="GyrI-like"/>
    <property type="match status" value="1"/>
</dbReference>